<evidence type="ECO:0000256" key="18">
    <source>
        <dbReference type="SAM" id="MobiDB-lite"/>
    </source>
</evidence>
<dbReference type="EC" id="3.2.2.29" evidence="15"/>
<accession>A0ABD0YS03</accession>
<feature type="compositionally biased region" description="Basic and acidic residues" evidence="18">
    <location>
        <begin position="358"/>
        <end position="378"/>
    </location>
</feature>
<dbReference type="InterPro" id="IPR015637">
    <property type="entry name" value="MUG/TDG"/>
</dbReference>
<name>A0ABD0YS03_9HEMI</name>
<evidence type="ECO:0000256" key="17">
    <source>
        <dbReference type="ARBA" id="ARBA00083221"/>
    </source>
</evidence>
<keyword evidence="11" id="KW-0539">Nucleus</keyword>
<keyword evidence="4" id="KW-0378">Hydrolase</keyword>
<evidence type="ECO:0000259" key="19">
    <source>
        <dbReference type="SMART" id="SM00986"/>
    </source>
</evidence>
<evidence type="ECO:0000256" key="12">
    <source>
        <dbReference type="ARBA" id="ARBA00052915"/>
    </source>
</evidence>
<evidence type="ECO:0000256" key="16">
    <source>
        <dbReference type="ARBA" id="ARBA00071248"/>
    </source>
</evidence>
<dbReference type="CDD" id="cd10028">
    <property type="entry name" value="UDG-F2_TDG_MUG"/>
    <property type="match status" value="1"/>
</dbReference>
<comment type="caution">
    <text evidence="20">The sequence shown here is derived from an EMBL/GenBank/DDBJ whole genome shotgun (WGS) entry which is preliminary data.</text>
</comment>
<dbReference type="PANTHER" id="PTHR12159">
    <property type="entry name" value="G/T AND G/U MISMATCH-SPECIFIC DNA GLYCOSYLASE"/>
    <property type="match status" value="1"/>
</dbReference>
<comment type="catalytic activity">
    <reaction evidence="12">
        <text>Hydrolyzes mismatched double-stranded DNA and polynucleotides, releasing free thymine.</text>
        <dbReference type="EC" id="3.2.2.29"/>
    </reaction>
</comment>
<dbReference type="EMBL" id="JBFDAA010000008">
    <property type="protein sequence ID" value="KAL1130077.1"/>
    <property type="molecule type" value="Genomic_DNA"/>
</dbReference>
<organism evidence="20 21">
    <name type="scientific">Ranatra chinensis</name>
    <dbReference type="NCBI Taxonomy" id="642074"/>
    <lineage>
        <taxon>Eukaryota</taxon>
        <taxon>Metazoa</taxon>
        <taxon>Ecdysozoa</taxon>
        <taxon>Arthropoda</taxon>
        <taxon>Hexapoda</taxon>
        <taxon>Insecta</taxon>
        <taxon>Pterygota</taxon>
        <taxon>Neoptera</taxon>
        <taxon>Paraneoptera</taxon>
        <taxon>Hemiptera</taxon>
        <taxon>Heteroptera</taxon>
        <taxon>Panheteroptera</taxon>
        <taxon>Nepomorpha</taxon>
        <taxon>Nepidae</taxon>
        <taxon>Ranatrinae</taxon>
        <taxon>Ranatra</taxon>
    </lineage>
</organism>
<dbReference type="GO" id="GO:0005654">
    <property type="term" value="C:nucleoplasm"/>
    <property type="evidence" value="ECO:0007669"/>
    <property type="project" value="UniProtKB-ARBA"/>
</dbReference>
<dbReference type="InterPro" id="IPR005122">
    <property type="entry name" value="Uracil-DNA_glycosylase-like"/>
</dbReference>
<dbReference type="GO" id="GO:0006281">
    <property type="term" value="P:DNA repair"/>
    <property type="evidence" value="ECO:0007669"/>
    <property type="project" value="UniProtKB-KW"/>
</dbReference>
<protein>
    <recommendedName>
        <fullName evidence="16">G/T mismatch-specific thymine DNA glycosylase</fullName>
        <ecNumber evidence="15">3.2.2.29</ecNumber>
    </recommendedName>
    <alternativeName>
        <fullName evidence="17">Thymine-DNA glycosylase</fullName>
    </alternativeName>
</protein>
<evidence type="ECO:0000256" key="6">
    <source>
        <dbReference type="ARBA" id="ARBA00022853"/>
    </source>
</evidence>
<evidence type="ECO:0000256" key="8">
    <source>
        <dbReference type="ARBA" id="ARBA00023159"/>
    </source>
</evidence>
<evidence type="ECO:0000256" key="7">
    <source>
        <dbReference type="ARBA" id="ARBA00023015"/>
    </source>
</evidence>
<dbReference type="SMART" id="SM00384">
    <property type="entry name" value="AT_hook"/>
    <property type="match status" value="3"/>
</dbReference>
<keyword evidence="8" id="KW-0010">Activator</keyword>
<keyword evidence="2" id="KW-1017">Isopeptide bond</keyword>
<dbReference type="GO" id="GO:0003677">
    <property type="term" value="F:DNA binding"/>
    <property type="evidence" value="ECO:0007669"/>
    <property type="project" value="UniProtKB-ARBA"/>
</dbReference>
<keyword evidence="9" id="KW-0804">Transcription</keyword>
<dbReference type="SUPFAM" id="SSF52141">
    <property type="entry name" value="Uracil-DNA glycosylase-like"/>
    <property type="match status" value="1"/>
</dbReference>
<evidence type="ECO:0000256" key="5">
    <source>
        <dbReference type="ARBA" id="ARBA00022843"/>
    </source>
</evidence>
<evidence type="ECO:0000256" key="3">
    <source>
        <dbReference type="ARBA" id="ARBA00022763"/>
    </source>
</evidence>
<feature type="compositionally biased region" description="Polar residues" evidence="18">
    <location>
        <begin position="395"/>
        <end position="409"/>
    </location>
</feature>
<keyword evidence="3" id="KW-0227">DNA damage</keyword>
<feature type="compositionally biased region" description="Polar residues" evidence="18">
    <location>
        <begin position="514"/>
        <end position="527"/>
    </location>
</feature>
<evidence type="ECO:0000313" key="21">
    <source>
        <dbReference type="Proteomes" id="UP001558652"/>
    </source>
</evidence>
<feature type="compositionally biased region" description="Basic residues" evidence="18">
    <location>
        <begin position="348"/>
        <end position="357"/>
    </location>
</feature>
<keyword evidence="7" id="KW-0805">Transcription regulation</keyword>
<feature type="compositionally biased region" description="Basic residues" evidence="18">
    <location>
        <begin position="379"/>
        <end position="389"/>
    </location>
</feature>
<dbReference type="GO" id="GO:0032183">
    <property type="term" value="F:SUMO binding"/>
    <property type="evidence" value="ECO:0007669"/>
    <property type="project" value="UniProtKB-ARBA"/>
</dbReference>
<evidence type="ECO:0000256" key="14">
    <source>
        <dbReference type="ARBA" id="ARBA00064519"/>
    </source>
</evidence>
<dbReference type="GO" id="GO:0141016">
    <property type="term" value="F:G/T mismatch-specific thymine-DNA glycosylase activity"/>
    <property type="evidence" value="ECO:0007669"/>
    <property type="project" value="UniProtKB-EC"/>
</dbReference>
<gene>
    <name evidence="20" type="ORF">AAG570_013017</name>
</gene>
<proteinExistence type="inferred from homology"/>
<keyword evidence="21" id="KW-1185">Reference proteome</keyword>
<evidence type="ECO:0000313" key="20">
    <source>
        <dbReference type="EMBL" id="KAL1130077.1"/>
    </source>
</evidence>
<keyword evidence="5" id="KW-0832">Ubl conjugation</keyword>
<evidence type="ECO:0000256" key="1">
    <source>
        <dbReference type="ARBA" id="ARBA00004123"/>
    </source>
</evidence>
<comment type="similarity">
    <text evidence="13">Belongs to the uracil-DNA glycosylase (UDG) superfamily. TDG/mug family.</text>
</comment>
<comment type="subcellular location">
    <subcellularLocation>
        <location evidence="1">Nucleus</location>
    </subcellularLocation>
</comment>
<dbReference type="Proteomes" id="UP001558652">
    <property type="component" value="Unassembled WGS sequence"/>
</dbReference>
<reference evidence="20 21" key="1">
    <citation type="submission" date="2024-07" db="EMBL/GenBank/DDBJ databases">
        <title>Chromosome-level genome assembly of the water stick insect Ranatra chinensis (Heteroptera: Nepidae).</title>
        <authorList>
            <person name="Liu X."/>
        </authorList>
    </citation>
    <scope>NUCLEOTIDE SEQUENCE [LARGE SCALE GENOMIC DNA]</scope>
    <source>
        <strain evidence="20">Cailab_2021Rc</strain>
        <tissue evidence="20">Muscle</tissue>
    </source>
</reference>
<feature type="compositionally biased region" description="Low complexity" evidence="18">
    <location>
        <begin position="467"/>
        <end position="477"/>
    </location>
</feature>
<dbReference type="Pfam" id="PF03167">
    <property type="entry name" value="UDG"/>
    <property type="match status" value="1"/>
</dbReference>
<keyword evidence="10" id="KW-0234">DNA repair</keyword>
<dbReference type="SMART" id="SM00986">
    <property type="entry name" value="UDG"/>
    <property type="match status" value="1"/>
</dbReference>
<dbReference type="GO" id="GO:0040029">
    <property type="term" value="P:epigenetic regulation of gene expression"/>
    <property type="evidence" value="ECO:0007669"/>
    <property type="project" value="UniProtKB-ARBA"/>
</dbReference>
<dbReference type="Gene3D" id="3.40.470.10">
    <property type="entry name" value="Uracil-DNA glycosylase-like domain"/>
    <property type="match status" value="1"/>
</dbReference>
<dbReference type="FunFam" id="3.40.470.10:FF:000002">
    <property type="entry name" value="G/T mismatch-specific thymine DNA glycosylase"/>
    <property type="match status" value="1"/>
</dbReference>
<dbReference type="InterPro" id="IPR036895">
    <property type="entry name" value="Uracil-DNA_glycosylase-like_sf"/>
</dbReference>
<evidence type="ECO:0000256" key="10">
    <source>
        <dbReference type="ARBA" id="ARBA00023204"/>
    </source>
</evidence>
<dbReference type="InterPro" id="IPR017956">
    <property type="entry name" value="AT_hook_DNA-bd_motif"/>
</dbReference>
<evidence type="ECO:0000256" key="15">
    <source>
        <dbReference type="ARBA" id="ARBA00066769"/>
    </source>
</evidence>
<feature type="region of interest" description="Disordered" evidence="18">
    <location>
        <begin position="333"/>
        <end position="549"/>
    </location>
</feature>
<feature type="compositionally biased region" description="Basic and acidic residues" evidence="18">
    <location>
        <begin position="499"/>
        <end position="512"/>
    </location>
</feature>
<evidence type="ECO:0000256" key="11">
    <source>
        <dbReference type="ARBA" id="ARBA00023242"/>
    </source>
</evidence>
<dbReference type="AlphaFoldDB" id="A0ABD0YS03"/>
<feature type="domain" description="Uracil-DNA glycosylase-like" evidence="19">
    <location>
        <begin position="119"/>
        <end position="280"/>
    </location>
</feature>
<feature type="compositionally biased region" description="Polar residues" evidence="18">
    <location>
        <begin position="428"/>
        <end position="465"/>
    </location>
</feature>
<evidence type="ECO:0000256" key="2">
    <source>
        <dbReference type="ARBA" id="ARBA00022499"/>
    </source>
</evidence>
<dbReference type="SMART" id="SM00987">
    <property type="entry name" value="UreE_C"/>
    <property type="match status" value="1"/>
</dbReference>
<comment type="subunit">
    <text evidence="14">Homodimer. Interacts with AICDA and GADD45A.</text>
</comment>
<keyword evidence="6" id="KW-0156">Chromatin regulator</keyword>
<dbReference type="PANTHER" id="PTHR12159:SF9">
    <property type="entry name" value="G_T MISMATCH-SPECIFIC THYMINE DNA GLYCOSYLASE"/>
    <property type="match status" value="1"/>
</dbReference>
<evidence type="ECO:0000256" key="13">
    <source>
        <dbReference type="ARBA" id="ARBA00061261"/>
    </source>
</evidence>
<evidence type="ECO:0000256" key="9">
    <source>
        <dbReference type="ARBA" id="ARBA00023163"/>
    </source>
</evidence>
<evidence type="ECO:0000256" key="4">
    <source>
        <dbReference type="ARBA" id="ARBA00022801"/>
    </source>
</evidence>
<sequence>MLPKMGNPMHHPPSSLIKYEMPEDPYSFVDDEHMMAPVQCPPVVIPHVPKKRGRKKKIKTDELPLHEQHNPHGLGYQGMMSCLPNTVKEPNPVKLLKERKKHDRFNGMPEEEVSKRTLPDHLTQNLDIVIIGINPGLFAAYKGHHYAGPGNHFWKCLYLSGLTPEPMTADDDYKLLDVGIGFTNMVERATKGSADLTRKEIKEGSQILLEKLQKFKPKIAVFNGKLIFEVFSGKKDFSFGRQPELVDGTNTYMWVMPSSSARCAQLPRAADKVPFYAALKKFRDYLNGKVPKIDDKEVVFSYSKLKNFFEPEIKEESKDNALYNYNRENNSLTDLSNAVKKEEEPVQPKKKRGRPKKIKVEGEQKPEEQKPKIDDKTGVPKKKRGRPKKIKVESESTVQSEHSSPSNHCFSPPIQSPIMQGFPLYQQPHYNQSSQSPLSNNYHQSPIQSHGYNQSPQPPSFTHSDLSSEISAAISSEQNPESPSLGPPDFDPPANMTEEISKSPQQKEEDCHFSSPQSKKSYQNYDDFSTDSDSVRYPPKQLNQDVSSKSLSGLESLVDQIPNIADGEPSHTAVNPEAEHIGSQYSEDSAYMSDYPRVSHYNPQYNTTTTNSYMQHTNFSVTSLANSSATDSTFSVSSLASNYTPTSYPNIMGPPMSTVMDSNSPLFSNSLDRGCRIDSSVNMTGNPTIPYPYSQYSSPYTNTSSGFYPPTHNLHMPSPNFPYPPPYSNSSYPQPPSYHLPNHMFDRIKSDRMDIGFGGF</sequence>